<feature type="domain" description="Glycosyltransferase 2-like" evidence="2">
    <location>
        <begin position="61"/>
        <end position="114"/>
    </location>
</feature>
<dbReference type="GO" id="GO:0016740">
    <property type="term" value="F:transferase activity"/>
    <property type="evidence" value="ECO:0007669"/>
    <property type="project" value="UniProtKB-KW"/>
</dbReference>
<protein>
    <submittedName>
        <fullName evidence="3">Glycosyl transferase</fullName>
    </submittedName>
</protein>
<dbReference type="InterPro" id="IPR029044">
    <property type="entry name" value="Nucleotide-diphossugar_trans"/>
</dbReference>
<evidence type="ECO:0000259" key="2">
    <source>
        <dbReference type="Pfam" id="PF00535"/>
    </source>
</evidence>
<keyword evidence="1" id="KW-1133">Transmembrane helix</keyword>
<evidence type="ECO:0000313" key="3">
    <source>
        <dbReference type="EMBL" id="AWU66651.1"/>
    </source>
</evidence>
<gene>
    <name evidence="3" type="primary">gt2</name>
</gene>
<dbReference type="Pfam" id="PF00535">
    <property type="entry name" value="Glycos_transf_2"/>
    <property type="match status" value="1"/>
</dbReference>
<dbReference type="AlphaFoldDB" id="A0A2Z4BVG0"/>
<organism evidence="3">
    <name type="scientific">Citrobacter youngae</name>
    <dbReference type="NCBI Taxonomy" id="133448"/>
    <lineage>
        <taxon>Bacteria</taxon>
        <taxon>Pseudomonadati</taxon>
        <taxon>Pseudomonadota</taxon>
        <taxon>Gammaproteobacteria</taxon>
        <taxon>Enterobacterales</taxon>
        <taxon>Enterobacteriaceae</taxon>
        <taxon>Citrobacter</taxon>
        <taxon>Citrobacter freundii complex</taxon>
    </lineage>
</organism>
<sequence length="252" mass="28782">MYASIVKSTISRKQETQLDIEIGLSALNSGIYKIRFRSDCRYLLIHQVTNGQDYSDFVRTLPSNVRYIESNEVGLSKSRNLAIENAKSDYLWIMDDDVDIYDEALPYIYHFTTKYNESPLLIVSHTLNKDAIETNEKIKRVNIVSAARICSIDMIIKISALKNVRFNTGFGLGTKYPSGEEYIFACELIRSGGRIYKSNKVCSFHPEIAPSTKLYPNKDKLKTKMKMFIAANGFTVGFILYMAFCIKKLLSR</sequence>
<keyword evidence="3" id="KW-0808">Transferase</keyword>
<keyword evidence="1" id="KW-0812">Transmembrane</keyword>
<accession>A0A2Z4BVG0</accession>
<name>A0A2Z4BVG0_9ENTR</name>
<dbReference type="InterPro" id="IPR001173">
    <property type="entry name" value="Glyco_trans_2-like"/>
</dbReference>
<reference evidence="3" key="1">
    <citation type="submission" date="2018-05" db="EMBL/GenBank/DDBJ databases">
        <authorList>
            <person name="Lanie J.A."/>
            <person name="Ng W.-L."/>
            <person name="Kazmierczak K.M."/>
            <person name="Andrzejewski T.M."/>
            <person name="Davidsen T.M."/>
            <person name="Wayne K.J."/>
            <person name="Tettelin H."/>
            <person name="Glass J.I."/>
            <person name="Rusch D."/>
            <person name="Podicherti R."/>
            <person name="Tsui H.-C.T."/>
            <person name="Winkler M.E."/>
        </authorList>
    </citation>
    <scope>NUCLEOTIDE SEQUENCE</scope>
    <source>
        <strain evidence="3">O16_G3541</strain>
    </source>
</reference>
<keyword evidence="1" id="KW-0472">Membrane</keyword>
<proteinExistence type="predicted"/>
<dbReference type="Gene3D" id="3.90.550.10">
    <property type="entry name" value="Spore Coat Polysaccharide Biosynthesis Protein SpsA, Chain A"/>
    <property type="match status" value="1"/>
</dbReference>
<dbReference type="SUPFAM" id="SSF53448">
    <property type="entry name" value="Nucleotide-diphospho-sugar transferases"/>
    <property type="match status" value="1"/>
</dbReference>
<dbReference type="EMBL" id="MH325894">
    <property type="protein sequence ID" value="AWU66651.1"/>
    <property type="molecule type" value="Genomic_DNA"/>
</dbReference>
<evidence type="ECO:0000256" key="1">
    <source>
        <dbReference type="SAM" id="Phobius"/>
    </source>
</evidence>
<feature type="transmembrane region" description="Helical" evidence="1">
    <location>
        <begin position="227"/>
        <end position="246"/>
    </location>
</feature>